<dbReference type="EMBL" id="ARXR01000028">
    <property type="protein sequence ID" value="MBF5054046.1"/>
    <property type="molecule type" value="Genomic_DNA"/>
</dbReference>
<evidence type="ECO:0000259" key="7">
    <source>
        <dbReference type="Pfam" id="PF07195"/>
    </source>
</evidence>
<protein>
    <recommendedName>
        <fullName evidence="5">Flagellar hook-associated protein 2</fullName>
        <shortName evidence="5">HAP2</shortName>
    </recommendedName>
    <alternativeName>
        <fullName evidence="5">Flagellar cap protein</fullName>
    </alternativeName>
</protein>
<name>A0ABS0AIV1_9GAMM</name>
<proteinExistence type="inferred from homology"/>
<dbReference type="PANTHER" id="PTHR30288:SF0">
    <property type="entry name" value="FLAGELLAR HOOK-ASSOCIATED PROTEIN 2"/>
    <property type="match status" value="1"/>
</dbReference>
<evidence type="ECO:0000313" key="8">
    <source>
        <dbReference type="EMBL" id="MBF5054046.1"/>
    </source>
</evidence>
<reference evidence="8 9" key="1">
    <citation type="submission" date="2012-09" db="EMBL/GenBank/DDBJ databases">
        <title>Genome Sequence of alkane-degrading Bacterium Alcanivorax venustensis ISO4.</title>
        <authorList>
            <person name="Lai Q."/>
            <person name="Shao Z."/>
        </authorList>
    </citation>
    <scope>NUCLEOTIDE SEQUENCE [LARGE SCALE GENOMIC DNA]</scope>
    <source>
        <strain evidence="8 9">ISO4</strain>
    </source>
</reference>
<comment type="subunit">
    <text evidence="2 5">Homopentamer.</text>
</comment>
<dbReference type="PANTHER" id="PTHR30288">
    <property type="entry name" value="FLAGELLAR CAP/ASSEMBLY PROTEIN FLID"/>
    <property type="match status" value="1"/>
</dbReference>
<dbReference type="InterPro" id="IPR040026">
    <property type="entry name" value="FliD"/>
</dbReference>
<feature type="domain" description="Flagellar hook-associated protein 2 C-terminal" evidence="7">
    <location>
        <begin position="206"/>
        <end position="426"/>
    </location>
</feature>
<dbReference type="Proteomes" id="UP000644441">
    <property type="component" value="Unassembled WGS sequence"/>
</dbReference>
<sequence length="444" mass="46247">MGIGSGLDLNGLLDQMESAERQQLAPITQQQKSYQAKISAYGTLEGKLDDFREAAAKLADSQQFDAVKSNVSGDALTAVVGEDALPGTHDIVVNNKARAYSIATQGVTDKTEKLGAGAISFTLGNGDNFSIDVGEDQSSLEGIRDAINEAGKGVQASLVNDGSGQPHRLVLSATETGTDAAIASVDFGTGGLGDTLAVDAGTEVTAINASLSVNGIDIESQSNRVEGAVQGVTLNLEEEGNATISVTRDTAGIKKAVTSFVESYNSLQKTMDSLTSYDQETGTSGELLGDTTLRGIESRIRGVMGGVVSGGEFSALADIGVDLTIDGTLEVDDEKLDAAVADNLGALTDFFSGTGESEGLAAQLDATLGKMLGESGTLGNATSGLEDRIEGLGERYLRTEERIDSTIARYREQFSKLDSMIAEMNSTSSYLTQQFDSLNAQLSQ</sequence>
<dbReference type="InterPro" id="IPR010809">
    <property type="entry name" value="FliD_C"/>
</dbReference>
<comment type="function">
    <text evidence="5">Required for morphogenesis and for the elongation of the flagellar filament by facilitating polymerization of the flagellin monomers at the tip of growing filament. Forms a capping structure, which prevents flagellin subunits (transported through the central channel of the flagellum) from leaking out without polymerization at the distal end.</text>
</comment>
<evidence type="ECO:0000259" key="6">
    <source>
        <dbReference type="Pfam" id="PF02465"/>
    </source>
</evidence>
<accession>A0ABS0AIV1</accession>
<evidence type="ECO:0000256" key="3">
    <source>
        <dbReference type="ARBA" id="ARBA00023054"/>
    </source>
</evidence>
<gene>
    <name evidence="8" type="ORF">ISO4_02648</name>
</gene>
<dbReference type="Pfam" id="PF07195">
    <property type="entry name" value="FliD_C"/>
    <property type="match status" value="1"/>
</dbReference>
<evidence type="ECO:0000313" key="9">
    <source>
        <dbReference type="Proteomes" id="UP000644441"/>
    </source>
</evidence>
<keyword evidence="9" id="KW-1185">Reference proteome</keyword>
<feature type="domain" description="Flagellar hook-associated protein 2 N-terminal" evidence="6">
    <location>
        <begin position="5"/>
        <end position="99"/>
    </location>
</feature>
<comment type="similarity">
    <text evidence="1 5">Belongs to the FliD family.</text>
</comment>
<keyword evidence="4 5" id="KW-0975">Bacterial flagellum</keyword>
<evidence type="ECO:0000256" key="5">
    <source>
        <dbReference type="RuleBase" id="RU362066"/>
    </source>
</evidence>
<comment type="caution">
    <text evidence="8">The sequence shown here is derived from an EMBL/GenBank/DDBJ whole genome shotgun (WGS) entry which is preliminary data.</text>
</comment>
<evidence type="ECO:0000256" key="1">
    <source>
        <dbReference type="ARBA" id="ARBA00009764"/>
    </source>
</evidence>
<evidence type="ECO:0000256" key="2">
    <source>
        <dbReference type="ARBA" id="ARBA00011255"/>
    </source>
</evidence>
<dbReference type="InterPro" id="IPR003481">
    <property type="entry name" value="FliD_N"/>
</dbReference>
<evidence type="ECO:0000256" key="4">
    <source>
        <dbReference type="ARBA" id="ARBA00023143"/>
    </source>
</evidence>
<keyword evidence="3" id="KW-0175">Coiled coil</keyword>
<keyword evidence="5" id="KW-0964">Secreted</keyword>
<organism evidence="8 9">
    <name type="scientific">Alloalcanivorax venustensis ISO4</name>
    <dbReference type="NCBI Taxonomy" id="1177184"/>
    <lineage>
        <taxon>Bacteria</taxon>
        <taxon>Pseudomonadati</taxon>
        <taxon>Pseudomonadota</taxon>
        <taxon>Gammaproteobacteria</taxon>
        <taxon>Oceanospirillales</taxon>
        <taxon>Alcanivoracaceae</taxon>
        <taxon>Alloalcanivorax</taxon>
    </lineage>
</organism>
<comment type="subcellular location">
    <subcellularLocation>
        <location evidence="5">Secreted</location>
    </subcellularLocation>
    <subcellularLocation>
        <location evidence="5">Bacterial flagellum</location>
    </subcellularLocation>
</comment>
<dbReference type="Pfam" id="PF02465">
    <property type="entry name" value="FliD_N"/>
    <property type="match status" value="1"/>
</dbReference>